<comment type="caution">
    <text evidence="2">The sequence shown here is derived from an EMBL/GenBank/DDBJ whole genome shotgun (WGS) entry which is preliminary data.</text>
</comment>
<protein>
    <submittedName>
        <fullName evidence="2">Uncharacterized protein</fullName>
    </submittedName>
</protein>
<organism evidence="2">
    <name type="scientific">Cladocopium goreaui</name>
    <dbReference type="NCBI Taxonomy" id="2562237"/>
    <lineage>
        <taxon>Eukaryota</taxon>
        <taxon>Sar</taxon>
        <taxon>Alveolata</taxon>
        <taxon>Dinophyceae</taxon>
        <taxon>Suessiales</taxon>
        <taxon>Symbiodiniaceae</taxon>
        <taxon>Cladocopium</taxon>
    </lineage>
</organism>
<name>A0A9P1DAC5_9DINO</name>
<dbReference type="Proteomes" id="UP001152797">
    <property type="component" value="Unassembled WGS sequence"/>
</dbReference>
<dbReference type="EMBL" id="CAMXCT030003879">
    <property type="protein sequence ID" value="CAL4793992.1"/>
    <property type="molecule type" value="Genomic_DNA"/>
</dbReference>
<dbReference type="EMBL" id="CAMXCT020003879">
    <property type="protein sequence ID" value="CAL1160055.1"/>
    <property type="molecule type" value="Genomic_DNA"/>
</dbReference>
<reference evidence="3" key="2">
    <citation type="submission" date="2024-04" db="EMBL/GenBank/DDBJ databases">
        <authorList>
            <person name="Chen Y."/>
            <person name="Shah S."/>
            <person name="Dougan E. K."/>
            <person name="Thang M."/>
            <person name="Chan C."/>
        </authorList>
    </citation>
    <scope>NUCLEOTIDE SEQUENCE [LARGE SCALE GENOMIC DNA]</scope>
</reference>
<feature type="non-terminal residue" evidence="2">
    <location>
        <position position="1"/>
    </location>
</feature>
<evidence type="ECO:0000256" key="1">
    <source>
        <dbReference type="SAM" id="MobiDB-lite"/>
    </source>
</evidence>
<gene>
    <name evidence="2" type="ORF">C1SCF055_LOCUS32297</name>
</gene>
<dbReference type="AlphaFoldDB" id="A0A9P1DAC5"/>
<dbReference type="EMBL" id="CAMXCT010003879">
    <property type="protein sequence ID" value="CAI4006680.1"/>
    <property type="molecule type" value="Genomic_DNA"/>
</dbReference>
<keyword evidence="4" id="KW-1185">Reference proteome</keyword>
<sequence length="263" mass="28895">MQPNQTGDRRLWHVTVQINASTIVMPAAQQAPAIVSLVLGAGLGGRGPAAAPTFEFSYCVQSALGAVVRPADGVSGEQGELKSIYYHKALFGAPEGLQDDGFKLFIHDEIFQLQSNQITTRDFHRHMVALAASSFNKKRSLLDRALEDLINHWGMDNPAPSQVVLAVAAALGTMKRNTQGVSMYGFENFDNEYAFGTGMSSKEKEKEKEEPPSLVVCRWIVKHCPSRADVEEEQRGERERGRESRSLATTAGVRLAAETLYKE</sequence>
<evidence type="ECO:0000313" key="4">
    <source>
        <dbReference type="Proteomes" id="UP001152797"/>
    </source>
</evidence>
<reference evidence="2" key="1">
    <citation type="submission" date="2022-10" db="EMBL/GenBank/DDBJ databases">
        <authorList>
            <person name="Chen Y."/>
            <person name="Dougan E. K."/>
            <person name="Chan C."/>
            <person name="Rhodes N."/>
            <person name="Thang M."/>
        </authorList>
    </citation>
    <scope>NUCLEOTIDE SEQUENCE</scope>
</reference>
<evidence type="ECO:0000313" key="2">
    <source>
        <dbReference type="EMBL" id="CAI4006680.1"/>
    </source>
</evidence>
<accession>A0A9P1DAC5</accession>
<evidence type="ECO:0000313" key="3">
    <source>
        <dbReference type="EMBL" id="CAL1160055.1"/>
    </source>
</evidence>
<feature type="region of interest" description="Disordered" evidence="1">
    <location>
        <begin position="227"/>
        <end position="251"/>
    </location>
</feature>
<proteinExistence type="predicted"/>
<feature type="compositionally biased region" description="Basic and acidic residues" evidence="1">
    <location>
        <begin position="227"/>
        <end position="245"/>
    </location>
</feature>